<evidence type="ECO:0000256" key="1">
    <source>
        <dbReference type="ARBA" id="ARBA00022884"/>
    </source>
</evidence>
<dbReference type="GO" id="GO:0032259">
    <property type="term" value="P:methylation"/>
    <property type="evidence" value="ECO:0007669"/>
    <property type="project" value="UniProtKB-KW"/>
</dbReference>
<keyword evidence="5" id="KW-0489">Methyltransferase</keyword>
<accession>A0A4V2KR93</accession>
<reference evidence="5 6" key="1">
    <citation type="submission" date="2019-02" db="EMBL/GenBank/DDBJ databases">
        <title>Arcanobacterium bovis sp. nov., isolated from the milk of a cow with mastitis.</title>
        <authorList>
            <person name="Sammra O."/>
            <person name="Foster G."/>
            <person name="Hassan A."/>
            <person name="Alssahen M."/>
            <person name="Laemmler C."/>
            <person name="Borowiak M."/>
            <person name="Malorny B."/>
            <person name="Abdulmawjood A."/>
        </authorList>
    </citation>
    <scope>NUCLEOTIDE SEQUENCE [LARGE SCALE GENOMIC DNA]</scope>
    <source>
        <strain evidence="5 6">C605018/01/1</strain>
    </source>
</reference>
<name>A0A4V2KR93_9ACTO</name>
<keyword evidence="5" id="KW-0808">Transferase</keyword>
<dbReference type="CDD" id="cd00165">
    <property type="entry name" value="S4"/>
    <property type="match status" value="1"/>
</dbReference>
<dbReference type="InterPro" id="IPR002942">
    <property type="entry name" value="S4_RNA-bd"/>
</dbReference>
<evidence type="ECO:0000313" key="5">
    <source>
        <dbReference type="EMBL" id="TBW23019.1"/>
    </source>
</evidence>
<keyword evidence="1 3" id="KW-0694">RNA-binding</keyword>
<dbReference type="InterPro" id="IPR047048">
    <property type="entry name" value="TlyA"/>
</dbReference>
<sequence>MAKLIRIDAELVRRGLAKSRAEATQLIQAGNVWVDGAEVTKPARQIDPAQAVVVKAIDTDNYASRGAYKLLGALEYLAERAPIITGRRALDAGASTGGFTDVLLRRGAQSVVAVDVGYGQLLWRLREDSRVEVLERTNVRTLEPELVAPAPSLVVGDLSFISLSLVIPALVRVSSADAEFLLMVKPQFEVGKERLGSGGVVRDPRLHVESVLAVAQSAIGASLQIIDVAPSPLPGPAGNVEYFLYMSKTEGSADISSVEEMVRLAVSRGPAMHDESEAR</sequence>
<dbReference type="GO" id="GO:0003723">
    <property type="term" value="F:RNA binding"/>
    <property type="evidence" value="ECO:0007669"/>
    <property type="project" value="UniProtKB-KW"/>
</dbReference>
<dbReference type="GO" id="GO:0008168">
    <property type="term" value="F:methyltransferase activity"/>
    <property type="evidence" value="ECO:0007669"/>
    <property type="project" value="UniProtKB-KW"/>
</dbReference>
<keyword evidence="6" id="KW-1185">Reference proteome</keyword>
<dbReference type="AlphaFoldDB" id="A0A4V2KR93"/>
<dbReference type="SUPFAM" id="SSF53335">
    <property type="entry name" value="S-adenosyl-L-methionine-dependent methyltransferases"/>
    <property type="match status" value="1"/>
</dbReference>
<dbReference type="SUPFAM" id="SSF55174">
    <property type="entry name" value="Alpha-L RNA-binding motif"/>
    <property type="match status" value="1"/>
</dbReference>
<dbReference type="OrthoDB" id="9784736at2"/>
<dbReference type="Pfam" id="PF01479">
    <property type="entry name" value="S4"/>
    <property type="match status" value="1"/>
</dbReference>
<comment type="caution">
    <text evidence="5">The sequence shown here is derived from an EMBL/GenBank/DDBJ whole genome shotgun (WGS) entry which is preliminary data.</text>
</comment>
<dbReference type="PIRSF" id="PIRSF005578">
    <property type="entry name" value="TlyA"/>
    <property type="match status" value="1"/>
</dbReference>
<evidence type="ECO:0000256" key="2">
    <source>
        <dbReference type="ARBA" id="ARBA00029460"/>
    </source>
</evidence>
<dbReference type="Gene3D" id="3.10.290.10">
    <property type="entry name" value="RNA-binding S4 domain"/>
    <property type="match status" value="1"/>
</dbReference>
<dbReference type="Proteomes" id="UP000293036">
    <property type="component" value="Unassembled WGS sequence"/>
</dbReference>
<dbReference type="PANTHER" id="PTHR32319:SF0">
    <property type="entry name" value="BACTERIAL HEMOLYSIN-LIKE PROTEIN"/>
    <property type="match status" value="1"/>
</dbReference>
<organism evidence="5 6">
    <name type="scientific">Arcanobacterium bovis</name>
    <dbReference type="NCBI Taxonomy" id="2529275"/>
    <lineage>
        <taxon>Bacteria</taxon>
        <taxon>Bacillati</taxon>
        <taxon>Actinomycetota</taxon>
        <taxon>Actinomycetes</taxon>
        <taxon>Actinomycetales</taxon>
        <taxon>Actinomycetaceae</taxon>
        <taxon>Arcanobacterium</taxon>
    </lineage>
</organism>
<dbReference type="RefSeq" id="WP_131280265.1">
    <property type="nucleotide sequence ID" value="NZ_JBHSLR010000009.1"/>
</dbReference>
<dbReference type="InterPro" id="IPR036986">
    <property type="entry name" value="S4_RNA-bd_sf"/>
</dbReference>
<dbReference type="PANTHER" id="PTHR32319">
    <property type="entry name" value="BACTERIAL HEMOLYSIN-LIKE PROTEIN"/>
    <property type="match status" value="1"/>
</dbReference>
<dbReference type="PROSITE" id="PS50889">
    <property type="entry name" value="S4"/>
    <property type="match status" value="1"/>
</dbReference>
<dbReference type="SMART" id="SM00363">
    <property type="entry name" value="S4"/>
    <property type="match status" value="1"/>
</dbReference>
<dbReference type="NCBIfam" id="TIGR00478">
    <property type="entry name" value="tly"/>
    <property type="match status" value="1"/>
</dbReference>
<dbReference type="InterPro" id="IPR004538">
    <property type="entry name" value="Hemolysin_A/TlyA"/>
</dbReference>
<dbReference type="InterPro" id="IPR029063">
    <property type="entry name" value="SAM-dependent_MTases_sf"/>
</dbReference>
<evidence type="ECO:0000259" key="4">
    <source>
        <dbReference type="SMART" id="SM00363"/>
    </source>
</evidence>
<dbReference type="Pfam" id="PF01728">
    <property type="entry name" value="FtsJ"/>
    <property type="match status" value="1"/>
</dbReference>
<dbReference type="EMBL" id="SJDT01000002">
    <property type="protein sequence ID" value="TBW23019.1"/>
    <property type="molecule type" value="Genomic_DNA"/>
</dbReference>
<dbReference type="InterPro" id="IPR002877">
    <property type="entry name" value="RNA_MeTrfase_FtsJ_dom"/>
</dbReference>
<gene>
    <name evidence="5" type="ORF">EZJ44_03785</name>
</gene>
<evidence type="ECO:0000313" key="6">
    <source>
        <dbReference type="Proteomes" id="UP000293036"/>
    </source>
</evidence>
<dbReference type="Gene3D" id="3.40.50.150">
    <property type="entry name" value="Vaccinia Virus protein VP39"/>
    <property type="match status" value="1"/>
</dbReference>
<dbReference type="CDD" id="cd02440">
    <property type="entry name" value="AdoMet_MTases"/>
    <property type="match status" value="1"/>
</dbReference>
<protein>
    <submittedName>
        <fullName evidence="5">TlyA family RNA methyltransferase</fullName>
    </submittedName>
</protein>
<evidence type="ECO:0000256" key="3">
    <source>
        <dbReference type="PROSITE-ProRule" id="PRU00182"/>
    </source>
</evidence>
<feature type="domain" description="RNA-binding S4" evidence="4">
    <location>
        <begin position="5"/>
        <end position="71"/>
    </location>
</feature>
<comment type="similarity">
    <text evidence="2">Belongs to the TlyA family.</text>
</comment>
<proteinExistence type="inferred from homology"/>